<dbReference type="SUPFAM" id="SSF56496">
    <property type="entry name" value="Fibrinogen C-terminal domain-like"/>
    <property type="match status" value="1"/>
</dbReference>
<dbReference type="PANTHER" id="PTHR19143">
    <property type="entry name" value="FIBRINOGEN/TENASCIN/ANGIOPOEITIN"/>
    <property type="match status" value="1"/>
</dbReference>
<evidence type="ECO:0000313" key="4">
    <source>
        <dbReference type="Proteomes" id="UP000683360"/>
    </source>
</evidence>
<dbReference type="InterPro" id="IPR036056">
    <property type="entry name" value="Fibrinogen-like_C"/>
</dbReference>
<dbReference type="InterPro" id="IPR002181">
    <property type="entry name" value="Fibrinogen_a/b/g_C_dom"/>
</dbReference>
<dbReference type="PANTHER" id="PTHR19143:SF394">
    <property type="entry name" value="ANGIOPOIETIN-RELATED PROTEIN 3-LIKE"/>
    <property type="match status" value="1"/>
</dbReference>
<evidence type="ECO:0000259" key="2">
    <source>
        <dbReference type="PROSITE" id="PS51406"/>
    </source>
</evidence>
<dbReference type="AlphaFoldDB" id="A0A8S3TZG1"/>
<dbReference type="PROSITE" id="PS51406">
    <property type="entry name" value="FIBRINOGEN_C_2"/>
    <property type="match status" value="1"/>
</dbReference>
<evidence type="ECO:0000313" key="3">
    <source>
        <dbReference type="EMBL" id="CAG2239026.1"/>
    </source>
</evidence>
<dbReference type="InterPro" id="IPR014716">
    <property type="entry name" value="Fibrinogen_a/b/g_C_1"/>
</dbReference>
<dbReference type="Pfam" id="PF00147">
    <property type="entry name" value="Fibrinogen_C"/>
    <property type="match status" value="1"/>
</dbReference>
<sequence length="171" mass="19370">MLKVDVDELKKHIYYSESHGEKQVDRLLGLMKLDVKETCGEKITKDCTELKKWKSQSGVYNIQIGKSEVKVFCDMTTDGGGWTVIQRRSDGSVNFDRLWKDYENGFGDNMVNHNDKVFSTKDKDSDRSGKKCLNNCGPWWLTVCCNSALNGNSAGDYTGLISGNTRPRRQL</sequence>
<feature type="domain" description="Fibrinogen C-terminal" evidence="2">
    <location>
        <begin position="38"/>
        <end position="108"/>
    </location>
</feature>
<organism evidence="3 4">
    <name type="scientific">Mytilus edulis</name>
    <name type="common">Blue mussel</name>
    <dbReference type="NCBI Taxonomy" id="6550"/>
    <lineage>
        <taxon>Eukaryota</taxon>
        <taxon>Metazoa</taxon>
        <taxon>Spiralia</taxon>
        <taxon>Lophotrochozoa</taxon>
        <taxon>Mollusca</taxon>
        <taxon>Bivalvia</taxon>
        <taxon>Autobranchia</taxon>
        <taxon>Pteriomorphia</taxon>
        <taxon>Mytilida</taxon>
        <taxon>Mytiloidea</taxon>
        <taxon>Mytilidae</taxon>
        <taxon>Mytilinae</taxon>
        <taxon>Mytilus</taxon>
    </lineage>
</organism>
<protein>
    <recommendedName>
        <fullName evidence="2">Fibrinogen C-terminal domain-containing protein</fullName>
    </recommendedName>
</protein>
<keyword evidence="4" id="KW-1185">Reference proteome</keyword>
<accession>A0A8S3TZG1</accession>
<dbReference type="Gene3D" id="3.90.215.10">
    <property type="entry name" value="Gamma Fibrinogen, chain A, domain 1"/>
    <property type="match status" value="1"/>
</dbReference>
<dbReference type="Gene3D" id="4.10.530.10">
    <property type="entry name" value="Gamma-fibrinogen Carboxyl Terminal Fragment, domain 2"/>
    <property type="match status" value="1"/>
</dbReference>
<dbReference type="InterPro" id="IPR020837">
    <property type="entry name" value="Fibrinogen_CS"/>
</dbReference>
<name>A0A8S3TZG1_MYTED</name>
<dbReference type="PROSITE" id="PS00514">
    <property type="entry name" value="FIBRINOGEN_C_1"/>
    <property type="match status" value="1"/>
</dbReference>
<dbReference type="InterPro" id="IPR050373">
    <property type="entry name" value="Fibrinogen_C-term_domain"/>
</dbReference>
<dbReference type="Proteomes" id="UP000683360">
    <property type="component" value="Unassembled WGS sequence"/>
</dbReference>
<dbReference type="SMART" id="SM00186">
    <property type="entry name" value="FBG"/>
    <property type="match status" value="1"/>
</dbReference>
<gene>
    <name evidence="3" type="ORF">MEDL_51405</name>
</gene>
<comment type="caution">
    <text evidence="3">The sequence shown here is derived from an EMBL/GenBank/DDBJ whole genome shotgun (WGS) entry which is preliminary data.</text>
</comment>
<dbReference type="GO" id="GO:0005615">
    <property type="term" value="C:extracellular space"/>
    <property type="evidence" value="ECO:0007669"/>
    <property type="project" value="TreeGrafter"/>
</dbReference>
<dbReference type="EMBL" id="CAJPWZ010002500">
    <property type="protein sequence ID" value="CAG2239026.1"/>
    <property type="molecule type" value="Genomic_DNA"/>
</dbReference>
<dbReference type="OrthoDB" id="6275059at2759"/>
<proteinExistence type="predicted"/>
<reference evidence="3" key="1">
    <citation type="submission" date="2021-03" db="EMBL/GenBank/DDBJ databases">
        <authorList>
            <person name="Bekaert M."/>
        </authorList>
    </citation>
    <scope>NUCLEOTIDE SEQUENCE</scope>
</reference>
<evidence type="ECO:0000256" key="1">
    <source>
        <dbReference type="ARBA" id="ARBA00023157"/>
    </source>
</evidence>
<dbReference type="NCBIfam" id="NF040941">
    <property type="entry name" value="GGGWT_bact"/>
    <property type="match status" value="1"/>
</dbReference>
<keyword evidence="1" id="KW-1015">Disulfide bond</keyword>